<protein>
    <submittedName>
        <fullName evidence="2">Uncharacterized protein</fullName>
    </submittedName>
</protein>
<proteinExistence type="predicted"/>
<name>A0ABV9KTB2_9BACT</name>
<dbReference type="Proteomes" id="UP001596023">
    <property type="component" value="Unassembled WGS sequence"/>
</dbReference>
<accession>A0ABV9KTB2</accession>
<reference evidence="3" key="1">
    <citation type="journal article" date="2019" name="Int. J. Syst. Evol. Microbiol.">
        <title>The Global Catalogue of Microorganisms (GCM) 10K type strain sequencing project: providing services to taxonomists for standard genome sequencing and annotation.</title>
        <authorList>
            <consortium name="The Broad Institute Genomics Platform"/>
            <consortium name="The Broad Institute Genome Sequencing Center for Infectious Disease"/>
            <person name="Wu L."/>
            <person name="Ma J."/>
        </authorList>
    </citation>
    <scope>NUCLEOTIDE SEQUENCE [LARGE SCALE GENOMIC DNA]</scope>
    <source>
        <strain evidence="3">CCUG 66188</strain>
    </source>
</reference>
<organism evidence="2 3">
    <name type="scientific">Dysgonomonas termitidis</name>
    <dbReference type="NCBI Taxonomy" id="1516126"/>
    <lineage>
        <taxon>Bacteria</taxon>
        <taxon>Pseudomonadati</taxon>
        <taxon>Bacteroidota</taxon>
        <taxon>Bacteroidia</taxon>
        <taxon>Bacteroidales</taxon>
        <taxon>Dysgonomonadaceae</taxon>
        <taxon>Dysgonomonas</taxon>
    </lineage>
</organism>
<evidence type="ECO:0000313" key="2">
    <source>
        <dbReference type="EMBL" id="MFC4673452.1"/>
    </source>
</evidence>
<feature type="compositionally biased region" description="Basic and acidic residues" evidence="1">
    <location>
        <begin position="222"/>
        <end position="235"/>
    </location>
</feature>
<evidence type="ECO:0000256" key="1">
    <source>
        <dbReference type="SAM" id="MobiDB-lite"/>
    </source>
</evidence>
<dbReference type="EMBL" id="JBHSGN010000057">
    <property type="protein sequence ID" value="MFC4673452.1"/>
    <property type="molecule type" value="Genomic_DNA"/>
</dbReference>
<keyword evidence="3" id="KW-1185">Reference proteome</keyword>
<dbReference type="RefSeq" id="WP_379994740.1">
    <property type="nucleotide sequence ID" value="NZ_JBHSGN010000057.1"/>
</dbReference>
<feature type="region of interest" description="Disordered" evidence="1">
    <location>
        <begin position="222"/>
        <end position="248"/>
    </location>
</feature>
<gene>
    <name evidence="2" type="ORF">ACFO6W_07095</name>
</gene>
<comment type="caution">
    <text evidence="2">The sequence shown here is derived from an EMBL/GenBank/DDBJ whole genome shotgun (WGS) entry which is preliminary data.</text>
</comment>
<evidence type="ECO:0000313" key="3">
    <source>
        <dbReference type="Proteomes" id="UP001596023"/>
    </source>
</evidence>
<sequence>MDTIKTDSRQQAVDWLNTKERSIDKGLTILKEAGYKPFVVANFEKNRNRSDIPKKLLAEMRGYIRYCTNPDAGSPAHEDEPPLLDPETFIPQLEKELPEEYPAIVKRLVSEVRELYTARSLQHQALKTTGEGNDEKSNAERKRIGLIIDTASRRMDTLWKAFEAYKQDGTLPDEALFAEPFDPEKIAMEVLEPKKEEPTFTLPDDPEALKKMSENWRTKLAKAENRLEYQKDKKGAKPNPMPAGPKRIAQEKRVAQLREEKLAIDTKIAELK</sequence>